<keyword evidence="4" id="KW-1185">Reference proteome</keyword>
<evidence type="ECO:0000256" key="1">
    <source>
        <dbReference type="SAM" id="MobiDB-lite"/>
    </source>
</evidence>
<feature type="compositionally biased region" description="Basic and acidic residues" evidence="1">
    <location>
        <begin position="208"/>
        <end position="224"/>
    </location>
</feature>
<feature type="compositionally biased region" description="Polar residues" evidence="1">
    <location>
        <begin position="68"/>
        <end position="77"/>
    </location>
</feature>
<organism evidence="2">
    <name type="scientific">Kwoniella dejecticola CBS 10117</name>
    <dbReference type="NCBI Taxonomy" id="1296121"/>
    <lineage>
        <taxon>Eukaryota</taxon>
        <taxon>Fungi</taxon>
        <taxon>Dikarya</taxon>
        <taxon>Basidiomycota</taxon>
        <taxon>Agaricomycotina</taxon>
        <taxon>Tremellomycetes</taxon>
        <taxon>Tremellales</taxon>
        <taxon>Cryptococcaceae</taxon>
        <taxon>Kwoniella</taxon>
    </lineage>
</organism>
<reference evidence="3" key="2">
    <citation type="submission" date="2013-07" db="EMBL/GenBank/DDBJ databases">
        <authorList>
            <consortium name="The Broad Institute Genome Sequencing Platform"/>
            <person name="Cuomo C."/>
            <person name="Litvintseva A."/>
            <person name="Chen Y."/>
            <person name="Heitman J."/>
            <person name="Sun S."/>
            <person name="Springer D."/>
            <person name="Dromer F."/>
            <person name="Young S.K."/>
            <person name="Zeng Q."/>
            <person name="Gargeya S."/>
            <person name="Fitzgerald M."/>
            <person name="Abouelleil A."/>
            <person name="Alvarado L."/>
            <person name="Berlin A.M."/>
            <person name="Chapman S.B."/>
            <person name="Dewar J."/>
            <person name="Goldberg J."/>
            <person name="Griggs A."/>
            <person name="Gujja S."/>
            <person name="Hansen M."/>
            <person name="Howarth C."/>
            <person name="Imamovic A."/>
            <person name="Larimer J."/>
            <person name="McCowan C."/>
            <person name="Murphy C."/>
            <person name="Pearson M."/>
            <person name="Priest M."/>
            <person name="Roberts A."/>
            <person name="Saif S."/>
            <person name="Shea T."/>
            <person name="Sykes S."/>
            <person name="Wortman J."/>
            <person name="Nusbaum C."/>
            <person name="Birren B."/>
        </authorList>
    </citation>
    <scope>NUCLEOTIDE SEQUENCE</scope>
    <source>
        <strain evidence="3">CBS 10117</strain>
    </source>
</reference>
<sequence length="243" mass="27022">MPYQYPSSHPQTTNYRITFADPDGRRRLISDFIPLRLSDTHTYQVNDDIHFTFVSKGSSTVTLRPIGTTSEGQQQFSRAVGTESGDERGDGEMIRGCDHFLIIYGSVPIGDDPSGTWQECRLDDVNTLESNESIKHWMDTISLNDKITGDLSNPASWVKCPGELTVDETFDITLIQKDGWLWKGKSKVASNCVCRVIASTNIKGGETTTEKPSESAEVSHRAPPQDDEEQSGIITWMPGCSWV</sequence>
<dbReference type="Proteomes" id="UP000078595">
    <property type="component" value="Chromosome 6"/>
</dbReference>
<dbReference type="GeneID" id="28968746"/>
<proteinExistence type="predicted"/>
<dbReference type="AlphaFoldDB" id="A0A1A6A2A2"/>
<dbReference type="EMBL" id="CP144535">
    <property type="protein sequence ID" value="WWC62913.1"/>
    <property type="molecule type" value="Genomic_DNA"/>
</dbReference>
<feature type="region of interest" description="Disordered" evidence="1">
    <location>
        <begin position="68"/>
        <end position="89"/>
    </location>
</feature>
<reference evidence="2" key="1">
    <citation type="submission" date="2013-07" db="EMBL/GenBank/DDBJ databases">
        <title>The Genome Sequence of Cryptococcus dejecticola CBS10117.</title>
        <authorList>
            <consortium name="The Broad Institute Genome Sequencing Platform"/>
            <person name="Cuomo C."/>
            <person name="Litvintseva A."/>
            <person name="Chen Y."/>
            <person name="Heitman J."/>
            <person name="Sun S."/>
            <person name="Springer D."/>
            <person name="Dromer F."/>
            <person name="Young S.K."/>
            <person name="Zeng Q."/>
            <person name="Gargeya S."/>
            <person name="Fitzgerald M."/>
            <person name="Abouelleil A."/>
            <person name="Alvarado L."/>
            <person name="Berlin A.M."/>
            <person name="Chapman S.B."/>
            <person name="Dewar J."/>
            <person name="Goldberg J."/>
            <person name="Griggs A."/>
            <person name="Gujja S."/>
            <person name="Hansen M."/>
            <person name="Howarth C."/>
            <person name="Imamovic A."/>
            <person name="Larimer J."/>
            <person name="McCowan C."/>
            <person name="Murphy C."/>
            <person name="Pearson M."/>
            <person name="Priest M."/>
            <person name="Roberts A."/>
            <person name="Saif S."/>
            <person name="Shea T."/>
            <person name="Sykes S."/>
            <person name="Wortman J."/>
            <person name="Nusbaum C."/>
            <person name="Birren B."/>
        </authorList>
    </citation>
    <scope>NUCLEOTIDE SEQUENCE [LARGE SCALE GENOMIC DNA]</scope>
    <source>
        <strain evidence="2">CBS 10117</strain>
    </source>
</reference>
<name>A0A1A6A2A2_9TREE</name>
<accession>A0A1A6A2A2</accession>
<protein>
    <submittedName>
        <fullName evidence="2">Uncharacterized protein</fullName>
    </submittedName>
</protein>
<evidence type="ECO:0000313" key="2">
    <source>
        <dbReference type="EMBL" id="OBR84190.1"/>
    </source>
</evidence>
<feature type="region of interest" description="Disordered" evidence="1">
    <location>
        <begin position="204"/>
        <end position="232"/>
    </location>
</feature>
<dbReference type="RefSeq" id="XP_018262032.1">
    <property type="nucleotide sequence ID" value="XM_018408341.1"/>
</dbReference>
<evidence type="ECO:0000313" key="3">
    <source>
        <dbReference type="EMBL" id="WWC62913.1"/>
    </source>
</evidence>
<reference evidence="3" key="3">
    <citation type="submission" date="2024-02" db="EMBL/GenBank/DDBJ databases">
        <title>Comparative genomics of Cryptococcus and Kwoniella reveals pathogenesis evolution and contrasting modes of karyotype evolution via chromosome fusion or intercentromeric recombination.</title>
        <authorList>
            <person name="Coelho M.A."/>
            <person name="David-Palma M."/>
            <person name="Shea T."/>
            <person name="Bowers K."/>
            <person name="McGinley-Smith S."/>
            <person name="Mohammad A.W."/>
            <person name="Gnirke A."/>
            <person name="Yurkov A.M."/>
            <person name="Nowrousian M."/>
            <person name="Sun S."/>
            <person name="Cuomo C.A."/>
            <person name="Heitman J."/>
        </authorList>
    </citation>
    <scope>NUCLEOTIDE SEQUENCE</scope>
    <source>
        <strain evidence="3">CBS 10117</strain>
    </source>
</reference>
<dbReference type="EMBL" id="KI894032">
    <property type="protein sequence ID" value="OBR84190.1"/>
    <property type="molecule type" value="Genomic_DNA"/>
</dbReference>
<dbReference type="VEuPathDB" id="FungiDB:I303_05047"/>
<evidence type="ECO:0000313" key="4">
    <source>
        <dbReference type="Proteomes" id="UP000078595"/>
    </source>
</evidence>
<dbReference type="KEGG" id="kdj:28968746"/>
<gene>
    <name evidence="2" type="ORF">I303_05047</name>
    <name evidence="3" type="ORF">I303_105511</name>
</gene>